<keyword evidence="1" id="KW-0472">Membrane</keyword>
<reference evidence="2" key="1">
    <citation type="submission" date="2023-02" db="EMBL/GenBank/DDBJ databases">
        <title>Kitasatospora phosalacinea NBRC 14362.</title>
        <authorList>
            <person name="Ichikawa N."/>
            <person name="Sato H."/>
            <person name="Tonouchi N."/>
        </authorList>
    </citation>
    <scope>NUCLEOTIDE SEQUENCE</scope>
    <source>
        <strain evidence="2">NBRC 14362</strain>
    </source>
</reference>
<evidence type="ECO:0000313" key="2">
    <source>
        <dbReference type="EMBL" id="GLW54996.1"/>
    </source>
</evidence>
<evidence type="ECO:0000256" key="1">
    <source>
        <dbReference type="SAM" id="Phobius"/>
    </source>
</evidence>
<keyword evidence="1" id="KW-0812">Transmembrane</keyword>
<gene>
    <name evidence="2" type="ORF">Kpho01_30070</name>
</gene>
<proteinExistence type="predicted"/>
<dbReference type="Proteomes" id="UP001165143">
    <property type="component" value="Unassembled WGS sequence"/>
</dbReference>
<name>A0A9W6PH41_9ACTN</name>
<dbReference type="RefSeq" id="WP_199811291.1">
    <property type="nucleotide sequence ID" value="NZ_BSRX01000015.1"/>
</dbReference>
<protein>
    <submittedName>
        <fullName evidence="2">Uncharacterized protein</fullName>
    </submittedName>
</protein>
<accession>A0A9W6PH41</accession>
<evidence type="ECO:0000313" key="3">
    <source>
        <dbReference type="Proteomes" id="UP001165143"/>
    </source>
</evidence>
<organism evidence="2 3">
    <name type="scientific">Kitasatospora phosalacinea</name>
    <dbReference type="NCBI Taxonomy" id="2065"/>
    <lineage>
        <taxon>Bacteria</taxon>
        <taxon>Bacillati</taxon>
        <taxon>Actinomycetota</taxon>
        <taxon>Actinomycetes</taxon>
        <taxon>Kitasatosporales</taxon>
        <taxon>Streptomycetaceae</taxon>
        <taxon>Kitasatospora</taxon>
    </lineage>
</organism>
<keyword evidence="1" id="KW-1133">Transmembrane helix</keyword>
<dbReference type="EMBL" id="BSRX01000015">
    <property type="protein sequence ID" value="GLW54996.1"/>
    <property type="molecule type" value="Genomic_DNA"/>
</dbReference>
<dbReference type="AlphaFoldDB" id="A0A9W6PH41"/>
<sequence>MSNSLAAPAPAARPAPVRWVRRRDHRRPGAPGGAAVPLPRAALSVPAATLAGESGVLVAGLLVAPAVAAGLTLSAKRS</sequence>
<feature type="transmembrane region" description="Helical" evidence="1">
    <location>
        <begin position="56"/>
        <end position="75"/>
    </location>
</feature>
<comment type="caution">
    <text evidence="2">The sequence shown here is derived from an EMBL/GenBank/DDBJ whole genome shotgun (WGS) entry which is preliminary data.</text>
</comment>